<organism evidence="1 2">
    <name type="scientific">Streptacidiphilus cavernicola</name>
    <dbReference type="NCBI Taxonomy" id="3342716"/>
    <lineage>
        <taxon>Bacteria</taxon>
        <taxon>Bacillati</taxon>
        <taxon>Actinomycetota</taxon>
        <taxon>Actinomycetes</taxon>
        <taxon>Kitasatosporales</taxon>
        <taxon>Streptomycetaceae</taxon>
        <taxon>Streptacidiphilus</taxon>
    </lineage>
</organism>
<proteinExistence type="predicted"/>
<accession>A0ABV6VXZ7</accession>
<dbReference type="EMBL" id="JBHFAB010000013">
    <property type="protein sequence ID" value="MFC1418578.1"/>
    <property type="molecule type" value="Genomic_DNA"/>
</dbReference>
<comment type="caution">
    <text evidence="1">The sequence shown here is derived from an EMBL/GenBank/DDBJ whole genome shotgun (WGS) entry which is preliminary data.</text>
</comment>
<protein>
    <submittedName>
        <fullName evidence="1">Uncharacterized protein</fullName>
    </submittedName>
</protein>
<evidence type="ECO:0000313" key="1">
    <source>
        <dbReference type="EMBL" id="MFC1418578.1"/>
    </source>
</evidence>
<reference evidence="1 2" key="1">
    <citation type="submission" date="2024-09" db="EMBL/GenBank/DDBJ databases">
        <authorList>
            <person name="Lee S.D."/>
        </authorList>
    </citation>
    <scope>NUCLEOTIDE SEQUENCE [LARGE SCALE GENOMIC DNA]</scope>
    <source>
        <strain evidence="1 2">N8-3</strain>
    </source>
</reference>
<name>A0ABV6VXZ7_9ACTN</name>
<dbReference type="Proteomes" id="UP001592531">
    <property type="component" value="Unassembled WGS sequence"/>
</dbReference>
<keyword evidence="2" id="KW-1185">Reference proteome</keyword>
<sequence length="257" mass="28468">MLVKKTCPGPCNNAWRKAEETLTLRGTEHSISPAWGQPAQCYTCVGRTLEHLAALPQLLIAVRNEAVEGTPTKLTGTIGRVGLHPAWPGQASRLLIDRIVGEMAELQADILIQRGIWKVGTEPGDGTVAEEDAYIGGIVATLEAHWEWAMQHHPAADEAYDRASANPGSQASTWYRATVYFTKDHEQREVERLAPCPKCRGPWLHESRDLRLVNGEPYIACGDDTCGKLMTKTEYDDYVRAMRKSMERGKAFRKAAA</sequence>
<gene>
    <name evidence="1" type="ORF">ACEZDE_18335</name>
</gene>
<dbReference type="RefSeq" id="WP_380537374.1">
    <property type="nucleotide sequence ID" value="NZ_JBHFAB010000013.1"/>
</dbReference>
<evidence type="ECO:0000313" key="2">
    <source>
        <dbReference type="Proteomes" id="UP001592531"/>
    </source>
</evidence>